<dbReference type="EMBL" id="GIKN01003938">
    <property type="protein sequence ID" value="NIE46211.1"/>
    <property type="molecule type" value="Transcribed_RNA"/>
</dbReference>
<dbReference type="VEuPathDB" id="VectorBase:LOC119165816"/>
<evidence type="ECO:0000313" key="1">
    <source>
        <dbReference type="EMBL" id="NIE46211.1"/>
    </source>
</evidence>
<dbReference type="OrthoDB" id="10522790at2759"/>
<protein>
    <submittedName>
        <fullName evidence="1">Putative lipocalin</fullName>
    </submittedName>
</protein>
<organism evidence="1">
    <name type="scientific">Rhipicephalus microplus</name>
    <name type="common">Cattle tick</name>
    <name type="synonym">Boophilus microplus</name>
    <dbReference type="NCBI Taxonomy" id="6941"/>
    <lineage>
        <taxon>Eukaryota</taxon>
        <taxon>Metazoa</taxon>
        <taxon>Ecdysozoa</taxon>
        <taxon>Arthropoda</taxon>
        <taxon>Chelicerata</taxon>
        <taxon>Arachnida</taxon>
        <taxon>Acari</taxon>
        <taxon>Parasitiformes</taxon>
        <taxon>Ixodida</taxon>
        <taxon>Ixodoidea</taxon>
        <taxon>Ixodidae</taxon>
        <taxon>Rhipicephalinae</taxon>
        <taxon>Rhipicephalus</taxon>
        <taxon>Boophilus</taxon>
    </lineage>
</organism>
<proteinExistence type="predicted"/>
<name>A0A6G5A5D5_RHIMP</name>
<accession>A0A6G5A5D5</accession>
<reference evidence="1" key="1">
    <citation type="submission" date="2020-03" db="EMBL/GenBank/DDBJ databases">
        <title>A transcriptome and proteome of the tick Rhipicephalus microplus shaped by the genetic composition of its hosts and developmental stage.</title>
        <authorList>
            <person name="Garcia G.R."/>
            <person name="Ribeiro J.M.C."/>
            <person name="Maruyama S.R."/>
            <person name="Gardinasse L.G."/>
            <person name="Nelson K."/>
            <person name="Ferreira B.R."/>
            <person name="Andrade T.G."/>
            <person name="Santos I.K.F.M."/>
        </authorList>
    </citation>
    <scope>NUCLEOTIDE SEQUENCE</scope>
    <source>
        <strain evidence="1">NSGR</strain>
        <tissue evidence="1">Salivary glands</tissue>
    </source>
</reference>
<dbReference type="AlphaFoldDB" id="A0A6G5A5D5"/>
<sequence>MLKKLYSLLIFTSLITIYDAKYFKFKFNMYNVTKFMDTSLKIWTYNTTKRTNLTCLVDAVYNISRESVYFNRSYRSGLEWSQFSKEGLFDARDQRLMMVRRPGGLVESTEILEFANDNYTCGIFRVWPGGGHGLRLYDLRFKDYDKWDKPDQVCIDEFNR</sequence>